<proteinExistence type="inferred from homology"/>
<dbReference type="GO" id="GO:0050660">
    <property type="term" value="F:flavin adenine dinucleotide binding"/>
    <property type="evidence" value="ECO:0007669"/>
    <property type="project" value="InterPro"/>
</dbReference>
<organism evidence="5 6">
    <name type="scientific">Ornithobacterium rhinotracheale</name>
    <dbReference type="NCBI Taxonomy" id="28251"/>
    <lineage>
        <taxon>Bacteria</taxon>
        <taxon>Pseudomonadati</taxon>
        <taxon>Bacteroidota</taxon>
        <taxon>Flavobacteriia</taxon>
        <taxon>Flavobacteriales</taxon>
        <taxon>Weeksellaceae</taxon>
        <taxon>Ornithobacterium</taxon>
    </lineage>
</organism>
<gene>
    <name evidence="5" type="ORF">EQP59_06690</name>
</gene>
<keyword evidence="2" id="KW-0249">Electron transport</keyword>
<accession>A0A410JSF1</accession>
<dbReference type="GO" id="GO:0033539">
    <property type="term" value="P:fatty acid beta-oxidation using acyl-CoA dehydrogenase"/>
    <property type="evidence" value="ECO:0007669"/>
    <property type="project" value="TreeGrafter"/>
</dbReference>
<dbReference type="Pfam" id="PF00766">
    <property type="entry name" value="ETF_alpha"/>
    <property type="match status" value="1"/>
</dbReference>
<evidence type="ECO:0000313" key="5">
    <source>
        <dbReference type="EMBL" id="QAR31041.1"/>
    </source>
</evidence>
<evidence type="ECO:0000256" key="2">
    <source>
        <dbReference type="ARBA" id="ARBA00022982"/>
    </source>
</evidence>
<dbReference type="AlphaFoldDB" id="A0A410JSF1"/>
<dbReference type="EMBL" id="CP035107">
    <property type="protein sequence ID" value="QAR31041.1"/>
    <property type="molecule type" value="Genomic_DNA"/>
</dbReference>
<comment type="similarity">
    <text evidence="1">Belongs to the ETF alpha-subunit/FixB family.</text>
</comment>
<feature type="binding site" evidence="3">
    <location>
        <position position="272"/>
    </location>
    <ligand>
        <name>FAD</name>
        <dbReference type="ChEBI" id="CHEBI:57692"/>
    </ligand>
</feature>
<dbReference type="Gene3D" id="3.40.50.1220">
    <property type="entry name" value="TPP-binding domain"/>
    <property type="match status" value="1"/>
</dbReference>
<dbReference type="SMART" id="SM00893">
    <property type="entry name" value="ETF"/>
    <property type="match status" value="1"/>
</dbReference>
<feature type="binding site" evidence="3">
    <location>
        <position position="195"/>
    </location>
    <ligand>
        <name>FAD</name>
        <dbReference type="ChEBI" id="CHEBI:57692"/>
    </ligand>
</feature>
<evidence type="ECO:0000259" key="4">
    <source>
        <dbReference type="SMART" id="SM00893"/>
    </source>
</evidence>
<evidence type="ECO:0000256" key="1">
    <source>
        <dbReference type="ARBA" id="ARBA00005817"/>
    </source>
</evidence>
<feature type="domain" description="Electron transfer flavoprotein alpha/beta-subunit N-terminal" evidence="4">
    <location>
        <begin position="3"/>
        <end position="174"/>
    </location>
</feature>
<dbReference type="SUPFAM" id="SSF52402">
    <property type="entry name" value="Adenine nucleotide alpha hydrolases-like"/>
    <property type="match status" value="1"/>
</dbReference>
<dbReference type="InterPro" id="IPR014731">
    <property type="entry name" value="ETF_asu_C"/>
</dbReference>
<sequence length="307" mass="32816">MSVLVYAETHQGKFKKSAFEALSYAQNLNEEIAALCVNAIQPEELFAYGAQKVINLQSEQAIDAQTIAKQIDCEQFNFIVMSHATQGLNLAPQLAAKSSTALITNVVSEPSQFSPLRVGRKAFSGKAIMEVESDAKCNILCLAVNAFELKQNPVAGEVENKSVSAEDSQISVEKVEALSNAKDLKTAEIVVSGGRGLKNAENFKLLEDLAEVLGAATACSKPVSDMDWRPHSEHVGQTGKNIAPNLYIAAGISGAIQHLAGVNGSKRILVINTDAEAPFFKAADYGIVGDAMEVLPKLTEALRKLKA</sequence>
<dbReference type="OrthoDB" id="9770286at2"/>
<dbReference type="InterPro" id="IPR014730">
    <property type="entry name" value="ETF_a/b_N"/>
</dbReference>
<comment type="cofactor">
    <cofactor evidence="3">
        <name>FAD</name>
        <dbReference type="ChEBI" id="CHEBI:57692"/>
    </cofactor>
    <text evidence="3">Binds 1 FAD per dimer.</text>
</comment>
<keyword evidence="2" id="KW-0813">Transport</keyword>
<dbReference type="GO" id="GO:0009055">
    <property type="term" value="F:electron transfer activity"/>
    <property type="evidence" value="ECO:0007669"/>
    <property type="project" value="InterPro"/>
</dbReference>
<dbReference type="Gene3D" id="3.40.50.620">
    <property type="entry name" value="HUPs"/>
    <property type="match status" value="1"/>
</dbReference>
<evidence type="ECO:0000313" key="6">
    <source>
        <dbReference type="Proteomes" id="UP000287701"/>
    </source>
</evidence>
<evidence type="ECO:0000256" key="3">
    <source>
        <dbReference type="PIRSR" id="PIRSR000089-1"/>
    </source>
</evidence>
<reference evidence="5 6" key="1">
    <citation type="submission" date="2019-01" db="EMBL/GenBank/DDBJ databases">
        <title>Whole Genome of Ornithobacterium rhinotracheale FARPER-174b.</title>
        <authorList>
            <person name="Tataje-Lavanda L.A."/>
            <person name="Montalvan A."/>
            <person name="Montesinos R."/>
            <person name="Zimic M."/>
            <person name="Fernandez-Sanchez M."/>
            <person name="Fernandez-Diaz M."/>
        </authorList>
    </citation>
    <scope>NUCLEOTIDE SEQUENCE [LARGE SCALE GENOMIC DNA]</scope>
    <source>
        <strain evidence="5 6">FARPER-174b</strain>
    </source>
</reference>
<dbReference type="SUPFAM" id="SSF52467">
    <property type="entry name" value="DHS-like NAD/FAD-binding domain"/>
    <property type="match status" value="1"/>
</dbReference>
<dbReference type="PANTHER" id="PTHR43153">
    <property type="entry name" value="ELECTRON TRANSFER FLAVOPROTEIN ALPHA"/>
    <property type="match status" value="1"/>
</dbReference>
<keyword evidence="3" id="KW-0285">Flavoprotein</keyword>
<protein>
    <submittedName>
        <fullName evidence="5">Electron transfer flavoprotein subunit alpha/FixB family protein</fullName>
    </submittedName>
</protein>
<dbReference type="Pfam" id="PF01012">
    <property type="entry name" value="ETF"/>
    <property type="match status" value="1"/>
</dbReference>
<feature type="binding site" evidence="3">
    <location>
        <begin position="251"/>
        <end position="258"/>
    </location>
    <ligand>
        <name>FAD</name>
        <dbReference type="ChEBI" id="CHEBI:57692"/>
    </ligand>
</feature>
<dbReference type="PANTHER" id="PTHR43153:SF1">
    <property type="entry name" value="ELECTRON TRANSFER FLAVOPROTEIN SUBUNIT ALPHA, MITOCHONDRIAL"/>
    <property type="match status" value="1"/>
</dbReference>
<dbReference type="InterPro" id="IPR029035">
    <property type="entry name" value="DHS-like_NAD/FAD-binding_dom"/>
</dbReference>
<dbReference type="RefSeq" id="WP_128501496.1">
    <property type="nucleotide sequence ID" value="NZ_CP035107.1"/>
</dbReference>
<dbReference type="Proteomes" id="UP000287701">
    <property type="component" value="Chromosome"/>
</dbReference>
<dbReference type="InterPro" id="IPR014729">
    <property type="entry name" value="Rossmann-like_a/b/a_fold"/>
</dbReference>
<dbReference type="PIRSF" id="PIRSF000089">
    <property type="entry name" value="Electra_flavoP_a"/>
    <property type="match status" value="1"/>
</dbReference>
<dbReference type="InterPro" id="IPR001308">
    <property type="entry name" value="ETF_a/FixB"/>
</dbReference>
<name>A0A410JSF1_ORNRH</name>
<keyword evidence="3" id="KW-0274">FAD</keyword>